<accession>A0A2P6MM70</accession>
<evidence type="ECO:0000313" key="3">
    <source>
        <dbReference type="EMBL" id="PRP72794.1"/>
    </source>
</evidence>
<feature type="coiled-coil region" evidence="1">
    <location>
        <begin position="35"/>
        <end position="118"/>
    </location>
</feature>
<sequence>MTNHSVSPYVRARLTRATRQRKMHESQRDRCKISLSIMLQELENLNEDIRYHENKLDETDEEIENLTVQLQRAIASRPVICDLMREALLKVDDVKDKISDAERILRSYEDRIREGRSKEIQLRQEQRQWLSGTAESVVQTFREGLSACVNAINGLNLACPSPPVPPHVLLQKRNFIDTVEDDLLCPISGEIMDDPVLTIDGHTYDRKSIEMWFSQGHRTSPITNVRLSDLQLTPNHKVKSMIDTLRTARRAD</sequence>
<keyword evidence="1" id="KW-0175">Coiled coil</keyword>
<proteinExistence type="predicted"/>
<feature type="domain" description="U-box" evidence="2">
    <location>
        <begin position="178"/>
        <end position="252"/>
    </location>
</feature>
<dbReference type="STRING" id="1890364.A0A2P6MM70"/>
<name>A0A2P6MM70_9EUKA</name>
<dbReference type="SMART" id="SM00504">
    <property type="entry name" value="Ubox"/>
    <property type="match status" value="1"/>
</dbReference>
<dbReference type="PANTHER" id="PTHR46573">
    <property type="entry name" value="WD REPEAT, SAM AND U-BOX DOMAIN-CONTAINING PROTEIN 1"/>
    <property type="match status" value="1"/>
</dbReference>
<reference evidence="3 4" key="1">
    <citation type="journal article" date="2018" name="Genome Biol. Evol.">
        <title>Multiple Roots of Fruiting Body Formation in Amoebozoa.</title>
        <authorList>
            <person name="Hillmann F."/>
            <person name="Forbes G."/>
            <person name="Novohradska S."/>
            <person name="Ferling I."/>
            <person name="Riege K."/>
            <person name="Groth M."/>
            <person name="Westermann M."/>
            <person name="Marz M."/>
            <person name="Spaller T."/>
            <person name="Winckler T."/>
            <person name="Schaap P."/>
            <person name="Glockner G."/>
        </authorList>
    </citation>
    <scope>NUCLEOTIDE SEQUENCE [LARGE SCALE GENOMIC DNA]</scope>
    <source>
        <strain evidence="3 4">Jena</strain>
    </source>
</reference>
<dbReference type="CDD" id="cd16655">
    <property type="entry name" value="RING-Ubox_WDSUB1-like"/>
    <property type="match status" value="1"/>
</dbReference>
<dbReference type="Gene3D" id="3.30.40.10">
    <property type="entry name" value="Zinc/RING finger domain, C3HC4 (zinc finger)"/>
    <property type="match status" value="1"/>
</dbReference>
<dbReference type="PANTHER" id="PTHR46573:SF1">
    <property type="entry name" value="WD REPEAT, SAM AND U-BOX DOMAIN-CONTAINING PROTEIN 1"/>
    <property type="match status" value="1"/>
</dbReference>
<dbReference type="PROSITE" id="PS51698">
    <property type="entry name" value="U_BOX"/>
    <property type="match status" value="1"/>
</dbReference>
<evidence type="ECO:0000256" key="1">
    <source>
        <dbReference type="SAM" id="Coils"/>
    </source>
</evidence>
<protein>
    <recommendedName>
        <fullName evidence="2">U-box domain-containing protein</fullName>
    </recommendedName>
</protein>
<evidence type="ECO:0000259" key="2">
    <source>
        <dbReference type="PROSITE" id="PS51698"/>
    </source>
</evidence>
<comment type="caution">
    <text evidence="3">The sequence shown here is derived from an EMBL/GenBank/DDBJ whole genome shotgun (WGS) entry which is preliminary data.</text>
</comment>
<dbReference type="InParanoid" id="A0A2P6MM70"/>
<organism evidence="3 4">
    <name type="scientific">Planoprotostelium fungivorum</name>
    <dbReference type="NCBI Taxonomy" id="1890364"/>
    <lineage>
        <taxon>Eukaryota</taxon>
        <taxon>Amoebozoa</taxon>
        <taxon>Evosea</taxon>
        <taxon>Variosea</taxon>
        <taxon>Cavosteliida</taxon>
        <taxon>Cavosteliaceae</taxon>
        <taxon>Planoprotostelium</taxon>
    </lineage>
</organism>
<dbReference type="GO" id="GO:0004842">
    <property type="term" value="F:ubiquitin-protein transferase activity"/>
    <property type="evidence" value="ECO:0007669"/>
    <property type="project" value="InterPro"/>
</dbReference>
<keyword evidence="4" id="KW-1185">Reference proteome</keyword>
<dbReference type="AlphaFoldDB" id="A0A2P6MM70"/>
<dbReference type="Pfam" id="PF04564">
    <property type="entry name" value="U-box"/>
    <property type="match status" value="1"/>
</dbReference>
<gene>
    <name evidence="3" type="ORF">PROFUN_07694</name>
</gene>
<evidence type="ECO:0000313" key="4">
    <source>
        <dbReference type="Proteomes" id="UP000241769"/>
    </source>
</evidence>
<dbReference type="GO" id="GO:0016567">
    <property type="term" value="P:protein ubiquitination"/>
    <property type="evidence" value="ECO:0007669"/>
    <property type="project" value="InterPro"/>
</dbReference>
<dbReference type="EMBL" id="MDYQ01000812">
    <property type="protein sequence ID" value="PRP72794.1"/>
    <property type="molecule type" value="Genomic_DNA"/>
</dbReference>
<dbReference type="Proteomes" id="UP000241769">
    <property type="component" value="Unassembled WGS sequence"/>
</dbReference>
<dbReference type="SUPFAM" id="SSF57850">
    <property type="entry name" value="RING/U-box"/>
    <property type="match status" value="1"/>
</dbReference>
<dbReference type="OrthoDB" id="10064100at2759"/>
<dbReference type="InterPro" id="IPR013083">
    <property type="entry name" value="Znf_RING/FYVE/PHD"/>
</dbReference>
<dbReference type="InterPro" id="IPR003613">
    <property type="entry name" value="Ubox_domain"/>
</dbReference>
<dbReference type="InterPro" id="IPR052085">
    <property type="entry name" value="WD-SAM-U-box"/>
</dbReference>